<dbReference type="Proteomes" id="UP000326994">
    <property type="component" value="Unassembled WGS sequence"/>
</dbReference>
<comment type="caution">
    <text evidence="1">The sequence shown here is derived from an EMBL/GenBank/DDBJ whole genome shotgun (WGS) entry which is preliminary data.</text>
</comment>
<proteinExistence type="predicted"/>
<dbReference type="AlphaFoldDB" id="A0A5J4FXZ5"/>
<dbReference type="InterPro" id="IPR019853">
    <property type="entry name" value="GldB-like"/>
</dbReference>
<dbReference type="RefSeq" id="WP_151892936.1">
    <property type="nucleotide sequence ID" value="NZ_BKCF01000001.1"/>
</dbReference>
<evidence type="ECO:0000313" key="2">
    <source>
        <dbReference type="Proteomes" id="UP000326994"/>
    </source>
</evidence>
<organism evidence="1 2">
    <name type="scientific">Patiriisocius marinistellae</name>
    <dbReference type="NCBI Taxonomy" id="2494560"/>
    <lineage>
        <taxon>Bacteria</taxon>
        <taxon>Pseudomonadati</taxon>
        <taxon>Bacteroidota</taxon>
        <taxon>Flavobacteriia</taxon>
        <taxon>Flavobacteriales</taxon>
        <taxon>Flavobacteriaceae</taxon>
        <taxon>Patiriisocius</taxon>
    </lineage>
</organism>
<gene>
    <name evidence="1" type="ORF">ULMS_05070</name>
</gene>
<protein>
    <submittedName>
        <fullName evidence="1">Uncharacterized protein</fullName>
    </submittedName>
</protein>
<accession>A0A5J4FXZ5</accession>
<dbReference type="Pfam" id="PF25594">
    <property type="entry name" value="GldB_lipo"/>
    <property type="match status" value="1"/>
</dbReference>
<dbReference type="OrthoDB" id="6402335at2"/>
<name>A0A5J4FXZ5_9FLAO</name>
<keyword evidence="2" id="KW-1185">Reference proteome</keyword>
<sequence length="327" mass="38384">MKIVLNKIVAFIAIIFVFESCSVLDQNLKVYSEPNSSKIYTSDIKNFYKAFDLAINDTINAKNIFKKEYFSKGTKGLKDFYKTKIKDLDKFTKFVIKHKEFYKTIRNNITNIDDLKERIYLNFKSFKNIYPNAVFPDVYFVIGKFNSNGTISKRGLLIGTEILCRTKDTNTEKWNKNILRVSMLRKHIPITVCHELVHFNQSNMEDESNTLLAKSMREGSAEFIAEIISGETDGNYSKFKGKEIEIWNDFKNDKNKSIWNTWSSWSKGNNNRPKNAGYWTGYIICKAYYDKTKDKKKTVSNILNVQNYNSFYIKSDVEKYVQIKYRR</sequence>
<evidence type="ECO:0000313" key="1">
    <source>
        <dbReference type="EMBL" id="GEQ84999.1"/>
    </source>
</evidence>
<dbReference type="EMBL" id="BKCF01000001">
    <property type="protein sequence ID" value="GEQ84999.1"/>
    <property type="molecule type" value="Genomic_DNA"/>
</dbReference>
<reference evidence="1 2" key="1">
    <citation type="submission" date="2019-08" db="EMBL/GenBank/DDBJ databases">
        <title>Ulvibacter marinistellae sp. nov., isolated from a starfish, Patiria pectinifera.</title>
        <authorList>
            <person name="Kawano K."/>
            <person name="Ushijima N."/>
            <person name="Kihara M."/>
            <person name="Itoh H."/>
        </authorList>
    </citation>
    <scope>NUCLEOTIDE SEQUENCE [LARGE SCALE GENOMIC DNA]</scope>
    <source>
        <strain evidence="1 2">KK4</strain>
    </source>
</reference>